<evidence type="ECO:0000256" key="4">
    <source>
        <dbReference type="ARBA" id="ARBA00010763"/>
    </source>
</evidence>
<dbReference type="Pfam" id="PF03453">
    <property type="entry name" value="MoeA_N"/>
    <property type="match status" value="1"/>
</dbReference>
<dbReference type="InterPro" id="IPR001453">
    <property type="entry name" value="MoaB/Mog_dom"/>
</dbReference>
<keyword evidence="8 11" id="KW-0460">Magnesium</keyword>
<evidence type="ECO:0000256" key="1">
    <source>
        <dbReference type="ARBA" id="ARBA00001946"/>
    </source>
</evidence>
<accession>A0AB72UC60</accession>
<dbReference type="AlphaFoldDB" id="A0AB72UC60"/>
<feature type="domain" description="MoaB/Mog" evidence="12">
    <location>
        <begin position="204"/>
        <end position="341"/>
    </location>
</feature>
<evidence type="ECO:0000256" key="6">
    <source>
        <dbReference type="ARBA" id="ARBA00022679"/>
    </source>
</evidence>
<dbReference type="EC" id="2.10.1.1" evidence="11"/>
<dbReference type="PANTHER" id="PTHR10192:SF5">
    <property type="entry name" value="GEPHYRIN"/>
    <property type="match status" value="1"/>
</dbReference>
<evidence type="ECO:0000256" key="2">
    <source>
        <dbReference type="ARBA" id="ARBA00002901"/>
    </source>
</evidence>
<evidence type="ECO:0000256" key="9">
    <source>
        <dbReference type="ARBA" id="ARBA00023150"/>
    </source>
</evidence>
<evidence type="ECO:0000313" key="14">
    <source>
        <dbReference type="Proteomes" id="UP000007127"/>
    </source>
</evidence>
<dbReference type="GO" id="GO:0046872">
    <property type="term" value="F:metal ion binding"/>
    <property type="evidence" value="ECO:0007669"/>
    <property type="project" value="UniProtKB-UniRule"/>
</dbReference>
<name>A0AB72UC60_9PROT</name>
<dbReference type="InterPro" id="IPR005110">
    <property type="entry name" value="MoeA_linker/N"/>
</dbReference>
<dbReference type="SMART" id="SM00852">
    <property type="entry name" value="MoCF_biosynth"/>
    <property type="match status" value="1"/>
</dbReference>
<dbReference type="CDD" id="cd00887">
    <property type="entry name" value="MoeA"/>
    <property type="match status" value="1"/>
</dbReference>
<dbReference type="InterPro" id="IPR036425">
    <property type="entry name" value="MoaB/Mog-like_dom_sf"/>
</dbReference>
<dbReference type="FunFam" id="3.40.980.10:FF:000004">
    <property type="entry name" value="Molybdopterin molybdenumtransferase"/>
    <property type="match status" value="1"/>
</dbReference>
<dbReference type="GO" id="GO:0006777">
    <property type="term" value="P:Mo-molybdopterin cofactor biosynthetic process"/>
    <property type="evidence" value="ECO:0007669"/>
    <property type="project" value="UniProtKB-UniRule"/>
</dbReference>
<keyword evidence="5 11" id="KW-0500">Molybdenum</keyword>
<dbReference type="GO" id="GO:0061599">
    <property type="term" value="F:molybdopterin molybdotransferase activity"/>
    <property type="evidence" value="ECO:0007669"/>
    <property type="project" value="UniProtKB-UniRule"/>
</dbReference>
<keyword evidence="6 11" id="KW-0808">Transferase</keyword>
<evidence type="ECO:0000256" key="5">
    <source>
        <dbReference type="ARBA" id="ARBA00022505"/>
    </source>
</evidence>
<dbReference type="Gene3D" id="2.170.190.11">
    <property type="entry name" value="Molybdopterin biosynthesis moea protein, domain 3"/>
    <property type="match status" value="1"/>
</dbReference>
<dbReference type="SUPFAM" id="SSF63882">
    <property type="entry name" value="MoeA N-terminal region -like"/>
    <property type="match status" value="1"/>
</dbReference>
<dbReference type="EMBL" id="CP004388">
    <property type="protein sequence ID" value="AJD51876.1"/>
    <property type="molecule type" value="Genomic_DNA"/>
</dbReference>
<keyword evidence="7 11" id="KW-0479">Metal-binding</keyword>
<comment type="pathway">
    <text evidence="3 11">Cofactor biosynthesis; molybdopterin biosynthesis.</text>
</comment>
<gene>
    <name evidence="13" type="ORF">TH3_08790</name>
</gene>
<sequence length="434" mass="46165">MTTSQNNPAKTDLCHQPGLTRLEDALRIAFNDVAVRAPVIEAPLSDCYGAILRKDIVARVDVPSADNSAMDGYAFCHADLQEFVGASDAQIIVGGVSLAGHPFAREIPRGQAIRIATGASIPDGADCIIIQENITANADETLLTIPQDVIAKTRLHQHIRRRGEDVATGMVVLPAGKRLRPQDIAVAAGQGYQSLPVSRPLSVAVFSTGDELARPGDPLPAGGVYDSNRFAMIGMLRACGCRVTDLGLLADDFDVLKTALKDAAQTHDVIMTSGGVSVGKADLLKPVVDSLGEIQAWKLAIKPGKPLMRGRIGDCVVIGLPGNPVSVMVSGLLYAVPLLLHMMGAADQVCAPVRLPATAGFDFRRGTGRREWLRARLVQDDDGQWVAMPYHSASSGMLSSMVWAEGMIEIAEDCGQVKKGDRVLYLPFGGLQAF</sequence>
<dbReference type="GeneID" id="31927431"/>
<dbReference type="Gene3D" id="3.90.105.10">
    <property type="entry name" value="Molybdopterin biosynthesis moea protein, domain 2"/>
    <property type="match status" value="1"/>
</dbReference>
<evidence type="ECO:0000256" key="11">
    <source>
        <dbReference type="RuleBase" id="RU365090"/>
    </source>
</evidence>
<evidence type="ECO:0000256" key="3">
    <source>
        <dbReference type="ARBA" id="ARBA00005046"/>
    </source>
</evidence>
<keyword evidence="9 11" id="KW-0501">Molybdenum cofactor biosynthesis</keyword>
<dbReference type="InterPro" id="IPR005111">
    <property type="entry name" value="MoeA_C_domain_IV"/>
</dbReference>
<organism evidence="13 14">
    <name type="scientific">Thalassospira xiamenensis M-5 = DSM 17429</name>
    <dbReference type="NCBI Taxonomy" id="1123366"/>
    <lineage>
        <taxon>Bacteria</taxon>
        <taxon>Pseudomonadati</taxon>
        <taxon>Pseudomonadota</taxon>
        <taxon>Alphaproteobacteria</taxon>
        <taxon>Rhodospirillales</taxon>
        <taxon>Thalassospiraceae</taxon>
        <taxon>Thalassospira</taxon>
    </lineage>
</organism>
<dbReference type="InterPro" id="IPR036688">
    <property type="entry name" value="MoeA_C_domain_IV_sf"/>
</dbReference>
<evidence type="ECO:0000256" key="7">
    <source>
        <dbReference type="ARBA" id="ARBA00022723"/>
    </source>
</evidence>
<dbReference type="SUPFAM" id="SSF63867">
    <property type="entry name" value="MoeA C-terminal domain-like"/>
    <property type="match status" value="1"/>
</dbReference>
<dbReference type="Pfam" id="PF00994">
    <property type="entry name" value="MoCF_biosynth"/>
    <property type="match status" value="1"/>
</dbReference>
<dbReference type="KEGG" id="txi:TH3_08790"/>
<dbReference type="NCBIfam" id="NF045515">
    <property type="entry name" value="Glp_gephyrin"/>
    <property type="match status" value="1"/>
</dbReference>
<comment type="function">
    <text evidence="2 11">Catalyzes the insertion of molybdate into adenylated molybdopterin with the concomitant release of AMP.</text>
</comment>
<dbReference type="Pfam" id="PF03454">
    <property type="entry name" value="MoeA_C"/>
    <property type="match status" value="1"/>
</dbReference>
<evidence type="ECO:0000313" key="13">
    <source>
        <dbReference type="EMBL" id="AJD51876.1"/>
    </source>
</evidence>
<dbReference type="SUPFAM" id="SSF53218">
    <property type="entry name" value="Molybdenum cofactor biosynthesis proteins"/>
    <property type="match status" value="1"/>
</dbReference>
<dbReference type="InterPro" id="IPR038987">
    <property type="entry name" value="MoeA-like"/>
</dbReference>
<dbReference type="PANTHER" id="PTHR10192">
    <property type="entry name" value="MOLYBDOPTERIN BIOSYNTHESIS PROTEIN"/>
    <property type="match status" value="1"/>
</dbReference>
<protein>
    <recommendedName>
        <fullName evidence="11">Molybdopterin molybdenumtransferase</fullName>
        <ecNumber evidence="11">2.10.1.1</ecNumber>
    </recommendedName>
</protein>
<comment type="similarity">
    <text evidence="4 11">Belongs to the MoeA family.</text>
</comment>
<dbReference type="Gene3D" id="2.40.340.10">
    <property type="entry name" value="MoeA, C-terminal, domain IV"/>
    <property type="match status" value="1"/>
</dbReference>
<reference evidence="13 14" key="1">
    <citation type="journal article" date="2012" name="J. Bacteriol.">
        <title>Genome sequence of Thalassospira xiamenensis type strain M-5.</title>
        <authorList>
            <person name="Lai Q."/>
            <person name="Shao Z."/>
        </authorList>
    </citation>
    <scope>NUCLEOTIDE SEQUENCE [LARGE SCALE GENOMIC DNA]</scope>
    <source>
        <strain evidence="13 14">M-5</strain>
    </source>
</reference>
<dbReference type="NCBIfam" id="TIGR00177">
    <property type="entry name" value="molyb_syn"/>
    <property type="match status" value="1"/>
</dbReference>
<proteinExistence type="inferred from homology"/>
<evidence type="ECO:0000256" key="8">
    <source>
        <dbReference type="ARBA" id="ARBA00022842"/>
    </source>
</evidence>
<comment type="cofactor">
    <cofactor evidence="1 11">
        <name>Mg(2+)</name>
        <dbReference type="ChEBI" id="CHEBI:18420"/>
    </cofactor>
</comment>
<dbReference type="InterPro" id="IPR036135">
    <property type="entry name" value="MoeA_linker/N_sf"/>
</dbReference>
<dbReference type="RefSeq" id="WP_007089942.1">
    <property type="nucleotide sequence ID" value="NZ_CP004388.1"/>
</dbReference>
<dbReference type="Gene3D" id="3.40.980.10">
    <property type="entry name" value="MoaB/Mog-like domain"/>
    <property type="match status" value="1"/>
</dbReference>
<evidence type="ECO:0000256" key="10">
    <source>
        <dbReference type="ARBA" id="ARBA00047317"/>
    </source>
</evidence>
<evidence type="ECO:0000259" key="12">
    <source>
        <dbReference type="SMART" id="SM00852"/>
    </source>
</evidence>
<comment type="catalytic activity">
    <reaction evidence="10">
        <text>adenylyl-molybdopterin + molybdate = Mo-molybdopterin + AMP + H(+)</text>
        <dbReference type="Rhea" id="RHEA:35047"/>
        <dbReference type="ChEBI" id="CHEBI:15378"/>
        <dbReference type="ChEBI" id="CHEBI:36264"/>
        <dbReference type="ChEBI" id="CHEBI:62727"/>
        <dbReference type="ChEBI" id="CHEBI:71302"/>
        <dbReference type="ChEBI" id="CHEBI:456215"/>
        <dbReference type="EC" id="2.10.1.1"/>
    </reaction>
</comment>
<dbReference type="Proteomes" id="UP000007127">
    <property type="component" value="Chromosome"/>
</dbReference>
<dbReference type="GO" id="GO:0005829">
    <property type="term" value="C:cytosol"/>
    <property type="evidence" value="ECO:0007669"/>
    <property type="project" value="TreeGrafter"/>
</dbReference>